<dbReference type="InterPro" id="IPR000368">
    <property type="entry name" value="Sucrose_synth_GT-B1"/>
</dbReference>
<evidence type="ECO:0000256" key="6">
    <source>
        <dbReference type="ARBA" id="ARBA00022840"/>
    </source>
</evidence>
<dbReference type="InterPro" id="IPR014017">
    <property type="entry name" value="DNA_helicase_UvrD-like_C"/>
</dbReference>
<keyword evidence="1" id="KW-0328">Glycosyltransferase</keyword>
<feature type="domain" description="Sucrose synthase first GT-B" evidence="8">
    <location>
        <begin position="63"/>
        <end position="144"/>
    </location>
</feature>
<dbReference type="InterPro" id="IPR039904">
    <property type="entry name" value="TRANK1"/>
</dbReference>
<reference evidence="10 11" key="1">
    <citation type="journal article" date="2023" name="Hortic Res">
        <title>The complete reference genome for grapevine (Vitis vinifera L.) genetics and breeding.</title>
        <authorList>
            <person name="Shi X."/>
            <person name="Cao S."/>
            <person name="Wang X."/>
            <person name="Huang S."/>
            <person name="Wang Y."/>
            <person name="Liu Z."/>
            <person name="Liu W."/>
            <person name="Leng X."/>
            <person name="Peng Y."/>
            <person name="Wang N."/>
            <person name="Wang Y."/>
            <person name="Ma Z."/>
            <person name="Xu X."/>
            <person name="Zhang F."/>
            <person name="Xue H."/>
            <person name="Zhong H."/>
            <person name="Wang Y."/>
            <person name="Zhang K."/>
            <person name="Velt A."/>
            <person name="Avia K."/>
            <person name="Holtgrawe D."/>
            <person name="Grimplet J."/>
            <person name="Matus J.T."/>
            <person name="Ware D."/>
            <person name="Wu X."/>
            <person name="Wang H."/>
            <person name="Liu C."/>
            <person name="Fang Y."/>
            <person name="Rustenholz C."/>
            <person name="Cheng Z."/>
            <person name="Xiao H."/>
            <person name="Zhou Y."/>
        </authorList>
    </citation>
    <scope>NUCLEOTIDE SEQUENCE [LARGE SCALE GENOMIC DNA]</scope>
    <source>
        <strain evidence="11">cv. Pinot noir / PN40024</strain>
        <tissue evidence="10">Leaf</tissue>
    </source>
</reference>
<keyword evidence="11" id="KW-1185">Reference proteome</keyword>
<evidence type="ECO:0000259" key="9">
    <source>
        <dbReference type="Pfam" id="PF13361"/>
    </source>
</evidence>
<name>A0ABY9CWL6_VITVI</name>
<accession>A0ABY9CWL6</accession>
<keyword evidence="4" id="KW-0378">Hydrolase</keyword>
<dbReference type="Pfam" id="PF00862">
    <property type="entry name" value="GT-B_Sucrose_synth"/>
    <property type="match status" value="1"/>
</dbReference>
<dbReference type="Pfam" id="PF13361">
    <property type="entry name" value="UvrD_C"/>
    <property type="match status" value="1"/>
</dbReference>
<evidence type="ECO:0000256" key="7">
    <source>
        <dbReference type="SAM" id="MobiDB-lite"/>
    </source>
</evidence>
<keyword evidence="2" id="KW-0808">Transferase</keyword>
<feature type="region of interest" description="Disordered" evidence="7">
    <location>
        <begin position="18"/>
        <end position="42"/>
    </location>
</feature>
<evidence type="ECO:0000256" key="3">
    <source>
        <dbReference type="ARBA" id="ARBA00022741"/>
    </source>
</evidence>
<evidence type="ECO:0000256" key="1">
    <source>
        <dbReference type="ARBA" id="ARBA00022676"/>
    </source>
</evidence>
<dbReference type="InterPro" id="IPR011990">
    <property type="entry name" value="TPR-like_helical_dom_sf"/>
</dbReference>
<evidence type="ECO:0000259" key="8">
    <source>
        <dbReference type="Pfam" id="PF00862"/>
    </source>
</evidence>
<dbReference type="SUPFAM" id="SSF48452">
    <property type="entry name" value="TPR-like"/>
    <property type="match status" value="1"/>
</dbReference>
<organism evidence="10 11">
    <name type="scientific">Vitis vinifera</name>
    <name type="common">Grape</name>
    <dbReference type="NCBI Taxonomy" id="29760"/>
    <lineage>
        <taxon>Eukaryota</taxon>
        <taxon>Viridiplantae</taxon>
        <taxon>Streptophyta</taxon>
        <taxon>Embryophyta</taxon>
        <taxon>Tracheophyta</taxon>
        <taxon>Spermatophyta</taxon>
        <taxon>Magnoliopsida</taxon>
        <taxon>eudicotyledons</taxon>
        <taxon>Gunneridae</taxon>
        <taxon>Pentapetalae</taxon>
        <taxon>rosids</taxon>
        <taxon>Vitales</taxon>
        <taxon>Vitaceae</taxon>
        <taxon>Viteae</taxon>
        <taxon>Vitis</taxon>
    </lineage>
</organism>
<evidence type="ECO:0000256" key="2">
    <source>
        <dbReference type="ARBA" id="ARBA00022679"/>
    </source>
</evidence>
<gene>
    <name evidence="10" type="ORF">VitviT2T_017098</name>
</gene>
<dbReference type="SUPFAM" id="SSF52540">
    <property type="entry name" value="P-loop containing nucleoside triphosphate hydrolases"/>
    <property type="match status" value="1"/>
</dbReference>
<proteinExistence type="predicted"/>
<evidence type="ECO:0000256" key="5">
    <source>
        <dbReference type="ARBA" id="ARBA00022806"/>
    </source>
</evidence>
<keyword evidence="3" id="KW-0547">Nucleotide-binding</keyword>
<protein>
    <recommendedName>
        <fullName evidence="12">TPR and ankyrin repeat-containing protein 1</fullName>
    </recommendedName>
</protein>
<keyword evidence="5" id="KW-0347">Helicase</keyword>
<keyword evidence="6" id="KW-0067">ATP-binding</keyword>
<dbReference type="PANTHER" id="PTHR21529">
    <property type="entry name" value="MAMMARY TURMOR VIRUS RECEPTOR HOMOLOG 1, 2 MTVR1, 2"/>
    <property type="match status" value="1"/>
</dbReference>
<dbReference type="EMBL" id="CP126658">
    <property type="protein sequence ID" value="WJZ98585.1"/>
    <property type="molecule type" value="Genomic_DNA"/>
</dbReference>
<evidence type="ECO:0000256" key="4">
    <source>
        <dbReference type="ARBA" id="ARBA00022801"/>
    </source>
</evidence>
<sequence>MKTLTSSLRSSRFEALDDQSLVPTSPRSWNRETKPPFSSHLPREIEPTMVGAGLVGVWGRPLALLGLPDTGGQIAYMLDQVRALENEMLLKIQKQGLDVIPKILIVTRLIPDAKGATRNQRPERISDSENAKGNVGFGAEQVILVRNDSAKEEISKYVGNKALVLTILECKGLEFRDVLLCNFFGSCPFKHHWRVLYQFVKKINLVDSKSLISFPSFDEAKHNVLCSELKQLYVAITRTRQRLWICDNIDEVSKPMLEYWEKLSLIEFRCLHDLVAQGMQVASRPDEWRSQGFKLFYEHNYEMARMCFEKAGDTYNEKFVRAANLQALANSISSSSPQIAKNYLNEAADLFEGIGKAEYAAKCFFEMKNYERAGRIYMEKCGDPKSAAEAYAKGNFLSECLALCIKGRLFYMGLQFIQQWKQNSKGAIKESREIHRIEQNLLEGCARHHHELKDLTGMMKYVRAFHSFELIRTFLRDLRCLDELLLIEKEKENFVEAANIAKCIGDISLEVEMLVEAGCLEDSSKAILQYVLVNSLWQPGSKGWPLKHFIRKKELVNKAKVNAERVSKQFYGFICTEVDILSHKRSTLFELNEYFRSSQNNGSVRGEILSARKIIDAHLHLISTLEDRGKSDLYTYLTTHSEERISSNQFSIETLVHFWKFWNFWKDEIVNILEYLGGAIKKYVDYKEFCLNYLGVLKQPNKRTPLYLVLNPEADWVRKTDDRFLQRNGKLVFIDASQFASAARSYWCSELLSVGVKILENLEALYQFCTRNSFPVFCQSIPLIYILDATNFLMKTGSLHSWHPHAKTLQMFLEKSSERFFGYIYPLDWRKSSTEDMVSLRENKLAWNLLREVILKTMSLKGNLTYGQIGRAVIIMLGLSKLTDKSAESFNKDSPWKEFIKRLCVIKRSELSSNSSAAAQQELSLILKLHGALDDTYHAKRRKEIDFMSPVCFLYLVEHLLFLVSYCQGYVFTTKALVVEWLIFPQGKTTLSASSLTDVGASEKTEILGDTYCFMASIVHELLCDVEGTVEWLEKSNTNSMDYPVLVLRLVVIMCLICVNSGKHFDLLFDLLDRNCIISHLPKPFYDAFLGRQKRSFVEVLAEALKQIESVLVIVSWGNNHFHFSPDAILVDDVVNQNKEGILRVLFTKNVSSRGQQSLIYSDCGKGSEPDSSNSSTADLNMKVRNEAEGNDLQENYEHFCEIFNALKPLENAKDSGMEKFNLNNPRVQVLVEKSINLIVAVMTQYFQMIPCDSEDENMAREPNRVHCEDGNLLWHANRMVDGFKQLPYLLNGSPFYANIMVDGLKQLSYLLNWSPVFSGKNLEKNMSNFQLLLKQLQSGKARVEPFMRQICLKNAAAAGSRITEDNNSG</sequence>
<dbReference type="PANTHER" id="PTHR21529:SF4">
    <property type="entry name" value="TPR AND ANKYRIN REPEAT-CONTAINING PROTEIN 1"/>
    <property type="match status" value="1"/>
</dbReference>
<dbReference type="InterPro" id="IPR027417">
    <property type="entry name" value="P-loop_NTPase"/>
</dbReference>
<evidence type="ECO:0000313" key="11">
    <source>
        <dbReference type="Proteomes" id="UP001227230"/>
    </source>
</evidence>
<dbReference type="Proteomes" id="UP001227230">
    <property type="component" value="Chromosome 11"/>
</dbReference>
<evidence type="ECO:0008006" key="12">
    <source>
        <dbReference type="Google" id="ProtNLM"/>
    </source>
</evidence>
<feature type="domain" description="UvrD-like helicase C-terminal" evidence="9">
    <location>
        <begin position="147"/>
        <end position="245"/>
    </location>
</feature>
<dbReference type="Gene3D" id="3.40.50.2000">
    <property type="entry name" value="Glycogen Phosphorylase B"/>
    <property type="match status" value="1"/>
</dbReference>
<evidence type="ECO:0000313" key="10">
    <source>
        <dbReference type="EMBL" id="WJZ98585.1"/>
    </source>
</evidence>